<dbReference type="SUPFAM" id="SSF52540">
    <property type="entry name" value="P-loop containing nucleoside triphosphate hydrolases"/>
    <property type="match status" value="1"/>
</dbReference>
<dbReference type="GO" id="GO:0016887">
    <property type="term" value="F:ATP hydrolysis activity"/>
    <property type="evidence" value="ECO:0007669"/>
    <property type="project" value="TreeGrafter"/>
</dbReference>
<evidence type="ECO:0000256" key="2">
    <source>
        <dbReference type="ARBA" id="ARBA00022840"/>
    </source>
</evidence>
<dbReference type="PANTHER" id="PTHR43384">
    <property type="entry name" value="SEPTUM SITE-DETERMINING PROTEIN MIND HOMOLOG, CHLOROPLASTIC-RELATED"/>
    <property type="match status" value="1"/>
</dbReference>
<dbReference type="Proteomes" id="UP000198518">
    <property type="component" value="Unassembled WGS sequence"/>
</dbReference>
<keyword evidence="5" id="KW-1185">Reference proteome</keyword>
<reference evidence="4 5" key="1">
    <citation type="submission" date="2016-10" db="EMBL/GenBank/DDBJ databases">
        <authorList>
            <person name="de Groot N.N."/>
        </authorList>
    </citation>
    <scope>NUCLEOTIDE SEQUENCE [LARGE SCALE GENOMIC DNA]</scope>
    <source>
        <strain evidence="4 5">CGMCC 1.5337</strain>
    </source>
</reference>
<dbReference type="GO" id="GO:0005829">
    <property type="term" value="C:cytosol"/>
    <property type="evidence" value="ECO:0007669"/>
    <property type="project" value="TreeGrafter"/>
</dbReference>
<keyword evidence="1" id="KW-0547">Nucleotide-binding</keyword>
<keyword evidence="2" id="KW-0067">ATP-binding</keyword>
<evidence type="ECO:0000259" key="3">
    <source>
        <dbReference type="Pfam" id="PF01656"/>
    </source>
</evidence>
<dbReference type="RefSeq" id="WP_089667213.1">
    <property type="nucleotide sequence ID" value="NZ_FOJA01000001.1"/>
</dbReference>
<dbReference type="InterPro" id="IPR050625">
    <property type="entry name" value="ParA/MinD_ATPase"/>
</dbReference>
<gene>
    <name evidence="4" type="ORF">SAMN04487945_0123</name>
</gene>
<proteinExistence type="predicted"/>
<feature type="domain" description="CobQ/CobB/MinD/ParA nucleotide binding" evidence="3">
    <location>
        <begin position="2"/>
        <end position="119"/>
    </location>
</feature>
<dbReference type="InterPro" id="IPR027417">
    <property type="entry name" value="P-loop_NTPase"/>
</dbReference>
<evidence type="ECO:0000256" key="1">
    <source>
        <dbReference type="ARBA" id="ARBA00022741"/>
    </source>
</evidence>
<dbReference type="PANTHER" id="PTHR43384:SF6">
    <property type="entry name" value="SEPTUM SITE-DETERMINING PROTEIN MIND HOMOLOG, CHLOROPLASTIC"/>
    <property type="match status" value="1"/>
</dbReference>
<dbReference type="InterPro" id="IPR002586">
    <property type="entry name" value="CobQ/CobB/MinD/ParA_Nub-bd_dom"/>
</dbReference>
<dbReference type="AlphaFoldDB" id="A0A1I0MKM0"/>
<dbReference type="GO" id="GO:0005524">
    <property type="term" value="F:ATP binding"/>
    <property type="evidence" value="ECO:0007669"/>
    <property type="project" value="UniProtKB-KW"/>
</dbReference>
<evidence type="ECO:0000313" key="4">
    <source>
        <dbReference type="EMBL" id="SEV88498.1"/>
    </source>
</evidence>
<organism evidence="4 5">
    <name type="scientific">Halobacterium jilantaiense</name>
    <dbReference type="NCBI Taxonomy" id="355548"/>
    <lineage>
        <taxon>Archaea</taxon>
        <taxon>Methanobacteriati</taxon>
        <taxon>Methanobacteriota</taxon>
        <taxon>Stenosarchaea group</taxon>
        <taxon>Halobacteria</taxon>
        <taxon>Halobacteriales</taxon>
        <taxon>Halobacteriaceae</taxon>
        <taxon>Halobacterium</taxon>
    </lineage>
</organism>
<dbReference type="Pfam" id="PF01656">
    <property type="entry name" value="CbiA"/>
    <property type="match status" value="1"/>
</dbReference>
<dbReference type="STRING" id="355548.SAMN04487945_0123"/>
<dbReference type="Gene3D" id="3.40.50.300">
    <property type="entry name" value="P-loop containing nucleotide triphosphate hydrolases"/>
    <property type="match status" value="1"/>
</dbReference>
<protein>
    <submittedName>
        <fullName evidence="4">Septum site-determining protein MinD</fullName>
    </submittedName>
</protein>
<sequence>MLAIAGGKGGSGKTTTALGVAGALAQRRRRPLVVDCDLDAPNLHLRAGVDRDPGVDAPDPEAAGRKAAALPGVDVLPAGDADGDDLAAALAALPADRPVLLDCPAGASEAAARPLRVADATVLVTTLGHESVEDAVKTAAMARAVGTAPCVAAVSREPSVTDGLRAALGVSECVAVPDVPAPLTADAATAAYARLADAAGADSFAGGEAQT</sequence>
<name>A0A1I0MKM0_9EURY</name>
<evidence type="ECO:0000313" key="5">
    <source>
        <dbReference type="Proteomes" id="UP000198518"/>
    </source>
</evidence>
<dbReference type="OrthoDB" id="238619at2157"/>
<dbReference type="EMBL" id="FOJA01000001">
    <property type="protein sequence ID" value="SEV88498.1"/>
    <property type="molecule type" value="Genomic_DNA"/>
</dbReference>
<accession>A0A1I0MKM0</accession>
<dbReference type="GO" id="GO:0051782">
    <property type="term" value="P:negative regulation of cell division"/>
    <property type="evidence" value="ECO:0007669"/>
    <property type="project" value="TreeGrafter"/>
</dbReference>
<dbReference type="GO" id="GO:0009898">
    <property type="term" value="C:cytoplasmic side of plasma membrane"/>
    <property type="evidence" value="ECO:0007669"/>
    <property type="project" value="TreeGrafter"/>
</dbReference>